<name>A0A7Y0UTM6_9ACTO</name>
<comment type="caution">
    <text evidence="8">The sequence shown here is derived from an EMBL/GenBank/DDBJ whole genome shotgun (WGS) entry which is preliminary data.</text>
</comment>
<dbReference type="RefSeq" id="WP_169762678.1">
    <property type="nucleotide sequence ID" value="NZ_JABCUS010000012.1"/>
</dbReference>
<dbReference type="InterPro" id="IPR022781">
    <property type="entry name" value="Flagellar_biosynth_FliO"/>
</dbReference>
<feature type="region of interest" description="Disordered" evidence="6">
    <location>
        <begin position="145"/>
        <end position="208"/>
    </location>
</feature>
<dbReference type="AlphaFoldDB" id="A0A7Y0UTM6"/>
<proteinExistence type="predicted"/>
<keyword evidence="8" id="KW-0969">Cilium</keyword>
<dbReference type="GO" id="GO:0016020">
    <property type="term" value="C:membrane"/>
    <property type="evidence" value="ECO:0007669"/>
    <property type="project" value="InterPro"/>
</dbReference>
<keyword evidence="8" id="KW-0966">Cell projection</keyword>
<evidence type="ECO:0000256" key="4">
    <source>
        <dbReference type="ARBA" id="ARBA00022989"/>
    </source>
</evidence>
<evidence type="ECO:0000256" key="7">
    <source>
        <dbReference type="SAM" id="Phobius"/>
    </source>
</evidence>
<comment type="subcellular location">
    <subcellularLocation>
        <location evidence="1">Cell membrane</location>
    </subcellularLocation>
</comment>
<keyword evidence="8" id="KW-0282">Flagellum</keyword>
<evidence type="ECO:0000256" key="3">
    <source>
        <dbReference type="ARBA" id="ARBA00022692"/>
    </source>
</evidence>
<accession>A0A7Y0UTM6</accession>
<keyword evidence="2" id="KW-1003">Cell membrane</keyword>
<keyword evidence="4 7" id="KW-1133">Transmembrane helix</keyword>
<evidence type="ECO:0000313" key="9">
    <source>
        <dbReference type="Proteomes" id="UP000575397"/>
    </source>
</evidence>
<dbReference type="GO" id="GO:0044781">
    <property type="term" value="P:bacterial-type flagellum organization"/>
    <property type="evidence" value="ECO:0007669"/>
    <property type="project" value="InterPro"/>
</dbReference>
<evidence type="ECO:0000256" key="1">
    <source>
        <dbReference type="ARBA" id="ARBA00004236"/>
    </source>
</evidence>
<gene>
    <name evidence="8" type="ORF">HHJ77_06245</name>
</gene>
<keyword evidence="3 7" id="KW-0812">Transmembrane</keyword>
<evidence type="ECO:0000256" key="6">
    <source>
        <dbReference type="SAM" id="MobiDB-lite"/>
    </source>
</evidence>
<sequence length="231" mass="24107">METALLLVASESKRLDSGPDPLTVMVRFLVGIAVVFLAMWLLYRWAKHSSLGEYKGPGLRLVSRLALSRSAQVAVVEIGGRMFLVGAGDSTVTPIAELYDTEEMAAELESQAAIAAARAEAQGREAVKRPFGQVLAKFSRKAAASETMAAGKPSGKPGEKPGGKPGGTTVGKLRTPPGATPSQEIVSRSKPVTRPRPEPVEPASISEAQMDALAAQIAAEFGGRPRSGGAS</sequence>
<feature type="transmembrane region" description="Helical" evidence="7">
    <location>
        <begin position="24"/>
        <end position="43"/>
    </location>
</feature>
<dbReference type="EMBL" id="JABCUS010000012">
    <property type="protein sequence ID" value="NMX03528.1"/>
    <property type="molecule type" value="Genomic_DNA"/>
</dbReference>
<dbReference type="Pfam" id="PF04347">
    <property type="entry name" value="FliO"/>
    <property type="match status" value="1"/>
</dbReference>
<dbReference type="Proteomes" id="UP000575397">
    <property type="component" value="Unassembled WGS sequence"/>
</dbReference>
<keyword evidence="5 7" id="KW-0472">Membrane</keyword>
<evidence type="ECO:0000256" key="2">
    <source>
        <dbReference type="ARBA" id="ARBA00022475"/>
    </source>
</evidence>
<evidence type="ECO:0000313" key="8">
    <source>
        <dbReference type="EMBL" id="NMX03528.1"/>
    </source>
</evidence>
<reference evidence="8 9" key="1">
    <citation type="submission" date="2020-04" db="EMBL/GenBank/DDBJ databases">
        <title>Antimicrobial susceptibility and clonality of vaginal-derived multi-drug resistant Mobiluncus isolates in China.</title>
        <authorList>
            <person name="Zhang X."/>
        </authorList>
    </citation>
    <scope>NUCLEOTIDE SEQUENCE [LARGE SCALE GENOMIC DNA]</scope>
    <source>
        <strain evidence="8 9">12</strain>
    </source>
</reference>
<protein>
    <submittedName>
        <fullName evidence="8">Flagellar biosynthetic protein FliO</fullName>
    </submittedName>
</protein>
<organism evidence="8 9">
    <name type="scientific">Mobiluncus mulieris</name>
    <dbReference type="NCBI Taxonomy" id="2052"/>
    <lineage>
        <taxon>Bacteria</taxon>
        <taxon>Bacillati</taxon>
        <taxon>Actinomycetota</taxon>
        <taxon>Actinomycetes</taxon>
        <taxon>Actinomycetales</taxon>
        <taxon>Actinomycetaceae</taxon>
        <taxon>Mobiluncus</taxon>
    </lineage>
</organism>
<evidence type="ECO:0000256" key="5">
    <source>
        <dbReference type="ARBA" id="ARBA00023136"/>
    </source>
</evidence>